<feature type="compositionally biased region" description="Low complexity" evidence="1">
    <location>
        <begin position="954"/>
        <end position="965"/>
    </location>
</feature>
<dbReference type="OrthoDB" id="8007085at2759"/>
<protein>
    <submittedName>
        <fullName evidence="2">Uncharacterized protein</fullName>
    </submittedName>
</protein>
<feature type="compositionally biased region" description="Low complexity" evidence="1">
    <location>
        <begin position="587"/>
        <end position="603"/>
    </location>
</feature>
<feature type="compositionally biased region" description="Low complexity" evidence="1">
    <location>
        <begin position="703"/>
        <end position="719"/>
    </location>
</feature>
<feature type="compositionally biased region" description="Basic residues" evidence="1">
    <location>
        <begin position="472"/>
        <end position="482"/>
    </location>
</feature>
<sequence length="1111" mass="122062">MSSTFRSKLSRARSQGRRDALVGFFSDNPPIPLAPVVPNSDESGPSPFEEDIAELEEEEAEATRTWTTEKLEEELRKWKIECGIHHLALDKLLKVYFAKDYSFMFGNSCMFENTDEDSAYVNCPYDDEEHPFVIQIFLGERKPPYLVYDEIVHELDQLLGEGVSLQLICDLPARSHVLGHMAHNATRACPYCFTVGARMDNTMTYTQGIIGKRGPDFDEEFLKEVTPFHFLPVDFTACAPVESMHTIFAGVSQRFLAYALGDVTGVQRQFSKETQSRMESLLPMLMDSQPRGLFARTPRLLSSYKQFKATEFRQFAMYTAFLRGPFPCRFFTLTTHLLLHIPEFCSTFGSINNTSAFPFENALGILKKLVSGPTKSVQQVEKRLAERGDLYLKPRTSKRMENAVMGCYQLTNGRCVQVIGEDVCTSSFFTRVASMRFSEKGGLILTTEGEETTGSGLTMSSDEEELPDKRSRSSGRWKREKQRLKVEDRSQSSVTGRFCHRTPETVLRKKPPMRQVEKYRSQSSSVAGFRYGAAESLPGSGNKLPTRQGEKSRFQSSSAAGFGHGAAESSPGSGNKLPTRQGEKSRSQSSSAAGFSHGAAESSPGSGNKLPTRQGEKSRSQSSAVAGGRYGTAESLPGSLPTRQGEKSRSQSSSAAGFSHGAAESSPGSGNKLPTRQGEKSRFQCSPGSGNKLPTRQGEKSRSQSSSAAGFSHGAAESSPGSGNKLSTRQAEKYRSQSSAVAGGRYGTAESLPGSVNKLSTRQGEESKSQSSPVSVSRHGTPADSSLAGNSPPFTPATGREISLRRPMTLESVHESISMLRREIFAQFEDLKSRMTPAAASVEFVHEGMDLLIDKRLAATLTLTSKRENQAGDSKVGSLEQSGILEAVIPSFALHLKTSEDVVRKRIRWWLSRRAQEFRKKNMSETPASDEKNNLSGDSEDDDGKENEGHMEFELPLSEELPELPLSEREDPEEENEDLSYLGSEFARRILRVRATETLISLDPFSIQAVDGKRPSLGPSPGQAIPTAPPDEPFSLDDCGGLLLASNKRRATQWGKGGAVTPFLSETLSSSCQRDGEMENNFFDSSKAAVWKPKFFDSVTPAFTYTNSCPR</sequence>
<feature type="compositionally biased region" description="Low complexity" evidence="1">
    <location>
        <begin position="446"/>
        <end position="460"/>
    </location>
</feature>
<feature type="region of interest" description="Disordered" evidence="1">
    <location>
        <begin position="446"/>
        <end position="803"/>
    </location>
</feature>
<name>A0A7R8ZL20_9CRUS</name>
<dbReference type="EMBL" id="OB661296">
    <property type="protein sequence ID" value="CAD7227894.1"/>
    <property type="molecule type" value="Genomic_DNA"/>
</dbReference>
<feature type="compositionally biased region" description="Low complexity" evidence="1">
    <location>
        <begin position="650"/>
        <end position="666"/>
    </location>
</feature>
<gene>
    <name evidence="2" type="ORF">CTOB1V02_LOCUS5788</name>
</gene>
<evidence type="ECO:0000313" key="2">
    <source>
        <dbReference type="EMBL" id="CAD7227894.1"/>
    </source>
</evidence>
<reference evidence="2" key="1">
    <citation type="submission" date="2020-11" db="EMBL/GenBank/DDBJ databases">
        <authorList>
            <person name="Tran Van P."/>
        </authorList>
    </citation>
    <scope>NUCLEOTIDE SEQUENCE</scope>
</reference>
<accession>A0A7R8ZL20</accession>
<organism evidence="2">
    <name type="scientific">Cyprideis torosa</name>
    <dbReference type="NCBI Taxonomy" id="163714"/>
    <lineage>
        <taxon>Eukaryota</taxon>
        <taxon>Metazoa</taxon>
        <taxon>Ecdysozoa</taxon>
        <taxon>Arthropoda</taxon>
        <taxon>Crustacea</taxon>
        <taxon>Oligostraca</taxon>
        <taxon>Ostracoda</taxon>
        <taxon>Podocopa</taxon>
        <taxon>Podocopida</taxon>
        <taxon>Cytherocopina</taxon>
        <taxon>Cytheroidea</taxon>
        <taxon>Cytherideidae</taxon>
        <taxon>Cyprideis</taxon>
    </lineage>
</organism>
<evidence type="ECO:0000256" key="1">
    <source>
        <dbReference type="SAM" id="MobiDB-lite"/>
    </source>
</evidence>
<feature type="compositionally biased region" description="Basic and acidic residues" evidence="1">
    <location>
        <begin position="920"/>
        <end position="933"/>
    </location>
</feature>
<dbReference type="AlphaFoldDB" id="A0A7R8ZL20"/>
<proteinExistence type="predicted"/>
<feature type="compositionally biased region" description="Polar residues" evidence="1">
    <location>
        <begin position="683"/>
        <end position="694"/>
    </location>
</feature>
<feature type="compositionally biased region" description="Low complexity" evidence="1">
    <location>
        <begin position="556"/>
        <end position="570"/>
    </location>
</feature>
<feature type="region of interest" description="Disordered" evidence="1">
    <location>
        <begin position="29"/>
        <end position="49"/>
    </location>
</feature>
<feature type="compositionally biased region" description="Polar residues" evidence="1">
    <location>
        <begin position="720"/>
        <end position="729"/>
    </location>
</feature>
<feature type="region of interest" description="Disordered" evidence="1">
    <location>
        <begin position="920"/>
        <end position="979"/>
    </location>
</feature>